<dbReference type="Gene3D" id="3.90.1010.10">
    <property type="match status" value="1"/>
</dbReference>
<dbReference type="RefSeq" id="WP_141928054.1">
    <property type="nucleotide sequence ID" value="NZ_BAABCI010000034.1"/>
</dbReference>
<dbReference type="InterPro" id="IPR003808">
    <property type="entry name" value="Fe-S_metab-assoc_dom"/>
</dbReference>
<gene>
    <name evidence="2" type="ORF">FB459_1612</name>
</gene>
<feature type="domain" description="Fe-S metabolism associated" evidence="1">
    <location>
        <begin position="17"/>
        <end position="128"/>
    </location>
</feature>
<dbReference type="AlphaFoldDB" id="A0A542EFR3"/>
<name>A0A542EFR3_9MICO</name>
<protein>
    <submittedName>
        <fullName evidence="2">Cysteine desulfuration protein SufE</fullName>
    </submittedName>
</protein>
<organism evidence="2 3">
    <name type="scientific">Yimella lutea</name>
    <dbReference type="NCBI Taxonomy" id="587872"/>
    <lineage>
        <taxon>Bacteria</taxon>
        <taxon>Bacillati</taxon>
        <taxon>Actinomycetota</taxon>
        <taxon>Actinomycetes</taxon>
        <taxon>Micrococcales</taxon>
        <taxon>Dermacoccaceae</taxon>
        <taxon>Yimella</taxon>
    </lineage>
</organism>
<evidence type="ECO:0000313" key="3">
    <source>
        <dbReference type="Proteomes" id="UP000320806"/>
    </source>
</evidence>
<evidence type="ECO:0000313" key="2">
    <source>
        <dbReference type="EMBL" id="TQJ14165.1"/>
    </source>
</evidence>
<dbReference type="EMBL" id="VFMO01000001">
    <property type="protein sequence ID" value="TQJ14165.1"/>
    <property type="molecule type" value="Genomic_DNA"/>
</dbReference>
<comment type="caution">
    <text evidence="2">The sequence shown here is derived from an EMBL/GenBank/DDBJ whole genome shotgun (WGS) entry which is preliminary data.</text>
</comment>
<dbReference type="SUPFAM" id="SSF82649">
    <property type="entry name" value="SufE/NifU"/>
    <property type="match status" value="1"/>
</dbReference>
<accession>A0A542EFR3</accession>
<reference evidence="2 3" key="1">
    <citation type="submission" date="2019-06" db="EMBL/GenBank/DDBJ databases">
        <title>Sequencing the genomes of 1000 actinobacteria strains.</title>
        <authorList>
            <person name="Klenk H.-P."/>
        </authorList>
    </citation>
    <scope>NUCLEOTIDE SEQUENCE [LARGE SCALE GENOMIC DNA]</scope>
    <source>
        <strain evidence="2 3">DSM 19828</strain>
    </source>
</reference>
<proteinExistence type="predicted"/>
<dbReference type="Proteomes" id="UP000320806">
    <property type="component" value="Unassembled WGS sequence"/>
</dbReference>
<dbReference type="OrthoDB" id="9806335at2"/>
<dbReference type="Pfam" id="PF02657">
    <property type="entry name" value="SufE"/>
    <property type="match status" value="1"/>
</dbReference>
<sequence>METLSELLDEAAMVPLAERLEWLVELGEDLPAPSAAAGELRRLPECQSPVSWAARPDASDVFHLAITVPSSAVVVRGFAGLIVPTLDGRAAQQVRTAPADLVGQLGLGDAVSPLRLRGLHALWNHVRAAAEPVEDPAGLA</sequence>
<evidence type="ECO:0000259" key="1">
    <source>
        <dbReference type="Pfam" id="PF02657"/>
    </source>
</evidence>
<keyword evidence="3" id="KW-1185">Reference proteome</keyword>